<keyword evidence="2" id="KW-1185">Reference proteome</keyword>
<dbReference type="Proteomes" id="UP000654075">
    <property type="component" value="Unassembled WGS sequence"/>
</dbReference>
<proteinExistence type="predicted"/>
<name>A0A813EU08_POLGL</name>
<reference evidence="1" key="1">
    <citation type="submission" date="2021-02" db="EMBL/GenBank/DDBJ databases">
        <authorList>
            <person name="Dougan E. K."/>
            <person name="Rhodes N."/>
            <person name="Thang M."/>
            <person name="Chan C."/>
        </authorList>
    </citation>
    <scope>NUCLEOTIDE SEQUENCE</scope>
</reference>
<evidence type="ECO:0000313" key="2">
    <source>
        <dbReference type="Proteomes" id="UP000654075"/>
    </source>
</evidence>
<gene>
    <name evidence="1" type="ORF">PGLA1383_LOCUS21462</name>
</gene>
<accession>A0A813EU08</accession>
<sequence length="50" mass="5450">MDRVLPLLRRTISLATYALLLVGALLDGHGRLVPDLETSGNSLGFLEERS</sequence>
<comment type="caution">
    <text evidence="1">The sequence shown here is derived from an EMBL/GenBank/DDBJ whole genome shotgun (WGS) entry which is preliminary data.</text>
</comment>
<feature type="non-terminal residue" evidence="1">
    <location>
        <position position="50"/>
    </location>
</feature>
<evidence type="ECO:0000313" key="1">
    <source>
        <dbReference type="EMBL" id="CAE8603243.1"/>
    </source>
</evidence>
<organism evidence="1 2">
    <name type="scientific">Polarella glacialis</name>
    <name type="common">Dinoflagellate</name>
    <dbReference type="NCBI Taxonomy" id="89957"/>
    <lineage>
        <taxon>Eukaryota</taxon>
        <taxon>Sar</taxon>
        <taxon>Alveolata</taxon>
        <taxon>Dinophyceae</taxon>
        <taxon>Suessiales</taxon>
        <taxon>Suessiaceae</taxon>
        <taxon>Polarella</taxon>
    </lineage>
</organism>
<protein>
    <submittedName>
        <fullName evidence="1">Uncharacterized protein</fullName>
    </submittedName>
</protein>
<dbReference type="EMBL" id="CAJNNV010015153">
    <property type="protein sequence ID" value="CAE8603243.1"/>
    <property type="molecule type" value="Genomic_DNA"/>
</dbReference>
<dbReference type="AlphaFoldDB" id="A0A813EU08"/>